<organism evidence="2 3">
    <name type="scientific">Colletotrichum godetiae</name>
    <dbReference type="NCBI Taxonomy" id="1209918"/>
    <lineage>
        <taxon>Eukaryota</taxon>
        <taxon>Fungi</taxon>
        <taxon>Dikarya</taxon>
        <taxon>Ascomycota</taxon>
        <taxon>Pezizomycotina</taxon>
        <taxon>Sordariomycetes</taxon>
        <taxon>Hypocreomycetidae</taxon>
        <taxon>Glomerellales</taxon>
        <taxon>Glomerellaceae</taxon>
        <taxon>Colletotrichum</taxon>
        <taxon>Colletotrichum acutatum species complex</taxon>
    </lineage>
</organism>
<dbReference type="Proteomes" id="UP001224890">
    <property type="component" value="Unassembled WGS sequence"/>
</dbReference>
<name>A0AAJ0F098_9PEZI</name>
<feature type="region of interest" description="Disordered" evidence="1">
    <location>
        <begin position="217"/>
        <end position="236"/>
    </location>
</feature>
<dbReference type="AlphaFoldDB" id="A0AAJ0F098"/>
<reference evidence="2" key="1">
    <citation type="submission" date="2021-06" db="EMBL/GenBank/DDBJ databases">
        <title>Comparative genomics, transcriptomics and evolutionary studies reveal genomic signatures of adaptation to plant cell wall in hemibiotrophic fungi.</title>
        <authorList>
            <consortium name="DOE Joint Genome Institute"/>
            <person name="Baroncelli R."/>
            <person name="Diaz J.F."/>
            <person name="Benocci T."/>
            <person name="Peng M."/>
            <person name="Battaglia E."/>
            <person name="Haridas S."/>
            <person name="Andreopoulos W."/>
            <person name="Labutti K."/>
            <person name="Pangilinan J."/>
            <person name="Floch G.L."/>
            <person name="Makela M.R."/>
            <person name="Henrissat B."/>
            <person name="Grigoriev I.V."/>
            <person name="Crouch J.A."/>
            <person name="De Vries R.P."/>
            <person name="Sukno S.A."/>
            <person name="Thon M.R."/>
        </authorList>
    </citation>
    <scope>NUCLEOTIDE SEQUENCE</scope>
    <source>
        <strain evidence="2">CBS 193.32</strain>
    </source>
</reference>
<gene>
    <name evidence="2" type="ORF">BDP55DRAFT_756118</name>
</gene>
<keyword evidence="3" id="KW-1185">Reference proteome</keyword>
<protein>
    <submittedName>
        <fullName evidence="2">Uncharacterized protein</fullName>
    </submittedName>
</protein>
<dbReference type="EMBL" id="JAHMHR010000006">
    <property type="protein sequence ID" value="KAK1690431.1"/>
    <property type="molecule type" value="Genomic_DNA"/>
</dbReference>
<dbReference type="GeneID" id="85465282"/>
<comment type="caution">
    <text evidence="2">The sequence shown here is derived from an EMBL/GenBank/DDBJ whole genome shotgun (WGS) entry which is preliminary data.</text>
</comment>
<evidence type="ECO:0000313" key="3">
    <source>
        <dbReference type="Proteomes" id="UP001224890"/>
    </source>
</evidence>
<evidence type="ECO:0000313" key="2">
    <source>
        <dbReference type="EMBL" id="KAK1690431.1"/>
    </source>
</evidence>
<proteinExistence type="predicted"/>
<accession>A0AAJ0F098</accession>
<sequence length="263" mass="28414">MCSSPIWLYRTIRVAVRQPDGALMTTEGREQQLLYIQQDGTMGGTGNVAMYLMQDEMINIREEIIRFSTHPASSASFPRSPGEVAVRMGPSGRAVGVATQTLIAGHGSPMTCIIEIDIAENDLIVIFQPDDPTLAPVLSQVFTRPPLGWDTEAAQLNTYYTNGPFSMSDRNNTVCATGAESYTGSCFPQWGSGLSAFQSEAGRQSCVSYQYPSPYADNSSPASGATTRLGSEDHSSTQLVNMDEAGTQHDAIDDLCIVVKLRP</sequence>
<feature type="compositionally biased region" description="Polar residues" evidence="1">
    <location>
        <begin position="217"/>
        <end position="229"/>
    </location>
</feature>
<evidence type="ECO:0000256" key="1">
    <source>
        <dbReference type="SAM" id="MobiDB-lite"/>
    </source>
</evidence>
<dbReference type="RefSeq" id="XP_060434126.1">
    <property type="nucleotide sequence ID" value="XM_060580756.1"/>
</dbReference>